<keyword evidence="6 8" id="KW-1133">Transmembrane helix</keyword>
<evidence type="ECO:0000313" key="11">
    <source>
        <dbReference type="EMBL" id="TIC61278.1"/>
    </source>
</evidence>
<dbReference type="GO" id="GO:0008374">
    <property type="term" value="F:O-acyltransferase activity"/>
    <property type="evidence" value="ECO:0007669"/>
    <property type="project" value="InterPro"/>
</dbReference>
<dbReference type="OrthoDB" id="1077582at2759"/>
<evidence type="ECO:0000256" key="4">
    <source>
        <dbReference type="ARBA" id="ARBA00022679"/>
    </source>
</evidence>
<evidence type="ECO:0000256" key="7">
    <source>
        <dbReference type="ARBA" id="ARBA00023136"/>
    </source>
</evidence>
<comment type="similarity">
    <text evidence="3">Belongs to the wax synthase family.</text>
</comment>
<keyword evidence="7 8" id="KW-0472">Membrane</keyword>
<dbReference type="PANTHER" id="PTHR31595:SF57">
    <property type="entry name" value="OS04G0481900 PROTEIN"/>
    <property type="match status" value="1"/>
</dbReference>
<dbReference type="InterPro" id="IPR044851">
    <property type="entry name" value="Wax_synthase"/>
</dbReference>
<dbReference type="EMBL" id="SPRX01000104">
    <property type="protein sequence ID" value="TIC61278.1"/>
    <property type="molecule type" value="Genomic_DNA"/>
</dbReference>
<keyword evidence="5 8" id="KW-0812">Transmembrane</keyword>
<dbReference type="AlphaFoldDB" id="A0A4T0M835"/>
<feature type="domain" description="Wax synthase" evidence="9">
    <location>
        <begin position="228"/>
        <end position="303"/>
    </location>
</feature>
<evidence type="ECO:0000256" key="5">
    <source>
        <dbReference type="ARBA" id="ARBA00022692"/>
    </source>
</evidence>
<feature type="transmembrane region" description="Helical" evidence="8">
    <location>
        <begin position="339"/>
        <end position="360"/>
    </location>
</feature>
<proteinExistence type="inferred from homology"/>
<evidence type="ECO:0000259" key="9">
    <source>
        <dbReference type="Pfam" id="PF13813"/>
    </source>
</evidence>
<dbReference type="EMBL" id="SPRV01000101">
    <property type="protein sequence ID" value="TIC57938.1"/>
    <property type="molecule type" value="Genomic_DNA"/>
</dbReference>
<evidence type="ECO:0000313" key="10">
    <source>
        <dbReference type="EMBL" id="TIC57938.1"/>
    </source>
</evidence>
<evidence type="ECO:0000256" key="1">
    <source>
        <dbReference type="ARBA" id="ARBA00004141"/>
    </source>
</evidence>
<feature type="transmembrane region" description="Helical" evidence="8">
    <location>
        <begin position="187"/>
        <end position="213"/>
    </location>
</feature>
<keyword evidence="4" id="KW-0808">Transferase</keyword>
<comment type="subcellular location">
    <subcellularLocation>
        <location evidence="1">Membrane</location>
        <topology evidence="1">Multi-pass membrane protein</topology>
    </subcellularLocation>
</comment>
<comment type="pathway">
    <text evidence="2">Secondary metabolite biosynthesis.</text>
</comment>
<protein>
    <recommendedName>
        <fullName evidence="9">Wax synthase domain-containing protein</fullName>
    </recommendedName>
</protein>
<dbReference type="Proteomes" id="UP000310708">
    <property type="component" value="Unassembled WGS sequence"/>
</dbReference>
<feature type="transmembrane region" description="Helical" evidence="8">
    <location>
        <begin position="278"/>
        <end position="295"/>
    </location>
</feature>
<reference evidence="12 13" key="1">
    <citation type="submission" date="2019-03" db="EMBL/GenBank/DDBJ databases">
        <title>Sequencing 25 genomes of Wallemia mellicola.</title>
        <authorList>
            <person name="Gostincar C."/>
        </authorList>
    </citation>
    <scope>NUCLEOTIDE SEQUENCE [LARGE SCALE GENOMIC DNA]</scope>
    <source>
        <strain evidence="10 12">EXF-1277</strain>
        <strain evidence="11 13">EXF-757</strain>
    </source>
</reference>
<gene>
    <name evidence="11" type="ORF">E3Q01_04386</name>
    <name evidence="10" type="ORF">E3Q03_04373</name>
</gene>
<dbReference type="GO" id="GO:0006629">
    <property type="term" value="P:lipid metabolic process"/>
    <property type="evidence" value="ECO:0007669"/>
    <property type="project" value="InterPro"/>
</dbReference>
<feature type="transmembrane region" description="Helical" evidence="8">
    <location>
        <begin position="307"/>
        <end position="327"/>
    </location>
</feature>
<evidence type="ECO:0000256" key="2">
    <source>
        <dbReference type="ARBA" id="ARBA00005179"/>
    </source>
</evidence>
<dbReference type="Proteomes" id="UP000305362">
    <property type="component" value="Unassembled WGS sequence"/>
</dbReference>
<evidence type="ECO:0000256" key="8">
    <source>
        <dbReference type="SAM" id="Phobius"/>
    </source>
</evidence>
<sequence length="391" mass="44353">MLQEILAILYSIPKLPIPDCSILLLLPIQARLLVAKPSYLNTCFRILLLSGAMLIGSKGQPIYLHDNFVAGFIYNLVIFCSCMHSVHLTFTDRSMIDAPKIISFSQHGHSDLGWSGAFEMLTNMRGIEMTWGIPHEKLPQAYDTFFKSSLIEISKQHIISIGAMATLTRFGDHNHGKTLIELIGCDFAITLAIGALGWSCVSLAYHLLAFFVYGFKKAFGLQFDTQRWPPFFGNPLTADSVGQFWNERWQCALRRHFMICGYKPIFYTIKWLRIPGDVAHYCGVINGFVISGILHEYCMRCTSGKQLMYGIYPSFNFYLTSGLAIVLEKAIKEYTGRKVGGIYGALWMFIILYFPALHMARQALLGFGPMQDLAEWETWRWLVPFSFIVKA</sequence>
<organism evidence="11 13">
    <name type="scientific">Wallemia mellicola</name>
    <dbReference type="NCBI Taxonomy" id="1708541"/>
    <lineage>
        <taxon>Eukaryota</taxon>
        <taxon>Fungi</taxon>
        <taxon>Dikarya</taxon>
        <taxon>Basidiomycota</taxon>
        <taxon>Wallemiomycotina</taxon>
        <taxon>Wallemiomycetes</taxon>
        <taxon>Wallemiales</taxon>
        <taxon>Wallemiaceae</taxon>
        <taxon>Wallemia</taxon>
    </lineage>
</organism>
<evidence type="ECO:0000313" key="13">
    <source>
        <dbReference type="Proteomes" id="UP000310708"/>
    </source>
</evidence>
<dbReference type="Pfam" id="PF13813">
    <property type="entry name" value="MBOAT_2"/>
    <property type="match status" value="1"/>
</dbReference>
<dbReference type="GO" id="GO:0016020">
    <property type="term" value="C:membrane"/>
    <property type="evidence" value="ECO:0007669"/>
    <property type="project" value="UniProtKB-SubCell"/>
</dbReference>
<accession>A0A4T0M835</accession>
<comment type="caution">
    <text evidence="11">The sequence shown here is derived from an EMBL/GenBank/DDBJ whole genome shotgun (WGS) entry which is preliminary data.</text>
</comment>
<evidence type="ECO:0000256" key="6">
    <source>
        <dbReference type="ARBA" id="ARBA00022989"/>
    </source>
</evidence>
<dbReference type="PANTHER" id="PTHR31595">
    <property type="entry name" value="LONG-CHAIN-ALCOHOL O-FATTY-ACYLTRANSFERASE 3-RELATED"/>
    <property type="match status" value="1"/>
</dbReference>
<evidence type="ECO:0000256" key="3">
    <source>
        <dbReference type="ARBA" id="ARBA00007282"/>
    </source>
</evidence>
<name>A0A4T0M835_9BASI</name>
<evidence type="ECO:0000313" key="12">
    <source>
        <dbReference type="Proteomes" id="UP000305362"/>
    </source>
</evidence>
<dbReference type="InterPro" id="IPR032805">
    <property type="entry name" value="Wax_synthase_dom"/>
</dbReference>